<feature type="region of interest" description="Disordered" evidence="2">
    <location>
        <begin position="313"/>
        <end position="376"/>
    </location>
</feature>
<dbReference type="PANTHER" id="PTHR31157:SF1">
    <property type="entry name" value="SCP DOMAIN-CONTAINING PROTEIN"/>
    <property type="match status" value="1"/>
</dbReference>
<keyword evidence="5" id="KW-1185">Reference proteome</keyword>
<evidence type="ECO:0000259" key="3">
    <source>
        <dbReference type="Pfam" id="PF00188"/>
    </source>
</evidence>
<dbReference type="Pfam" id="PF00188">
    <property type="entry name" value="CAP"/>
    <property type="match status" value="1"/>
</dbReference>
<dbReference type="SUPFAM" id="SSF55797">
    <property type="entry name" value="PR-1-like"/>
    <property type="match status" value="1"/>
</dbReference>
<dbReference type="Pfam" id="PF02412">
    <property type="entry name" value="TSP_3"/>
    <property type="match status" value="1"/>
</dbReference>
<protein>
    <recommendedName>
        <fullName evidence="3">SCP domain-containing protein</fullName>
    </recommendedName>
</protein>
<dbReference type="KEGG" id="hja:BST95_01945"/>
<evidence type="ECO:0000256" key="1">
    <source>
        <dbReference type="ARBA" id="ARBA00022729"/>
    </source>
</evidence>
<reference evidence="4 5" key="1">
    <citation type="submission" date="2018-01" db="EMBL/GenBank/DDBJ databases">
        <title>The draft genome sequence of Halioglobus japonicus S1-36.</title>
        <authorList>
            <person name="Du Z.-J."/>
            <person name="Shi M.-J."/>
        </authorList>
    </citation>
    <scope>NUCLEOTIDE SEQUENCE [LARGE SCALE GENOMIC DNA]</scope>
    <source>
        <strain evidence="4 5">S1-36</strain>
    </source>
</reference>
<feature type="region of interest" description="Disordered" evidence="2">
    <location>
        <begin position="211"/>
        <end position="231"/>
    </location>
</feature>
<dbReference type="EMBL" id="PKUR01000004">
    <property type="protein sequence ID" value="PLW85073.1"/>
    <property type="molecule type" value="Genomic_DNA"/>
</dbReference>
<dbReference type="SUPFAM" id="SSF103647">
    <property type="entry name" value="TSP type-3 repeat"/>
    <property type="match status" value="1"/>
</dbReference>
<organism evidence="4 5">
    <name type="scientific">Halioglobus japonicus</name>
    <dbReference type="NCBI Taxonomy" id="930805"/>
    <lineage>
        <taxon>Bacteria</taxon>
        <taxon>Pseudomonadati</taxon>
        <taxon>Pseudomonadota</taxon>
        <taxon>Gammaproteobacteria</taxon>
        <taxon>Cellvibrionales</taxon>
        <taxon>Halieaceae</taxon>
        <taxon>Halioglobus</taxon>
    </lineage>
</organism>
<dbReference type="GO" id="GO:0005509">
    <property type="term" value="F:calcium ion binding"/>
    <property type="evidence" value="ECO:0007669"/>
    <property type="project" value="InterPro"/>
</dbReference>
<dbReference type="Pfam" id="PF11617">
    <property type="entry name" value="Cu-binding_MopE"/>
    <property type="match status" value="2"/>
</dbReference>
<comment type="caution">
    <text evidence="4">The sequence shown here is derived from an EMBL/GenBank/DDBJ whole genome shotgun (WGS) entry which is preliminary data.</text>
</comment>
<dbReference type="InterPro" id="IPR003367">
    <property type="entry name" value="Thrombospondin_3-like_rpt"/>
</dbReference>
<name>A0AAP8MC38_9GAMM</name>
<dbReference type="InterPro" id="IPR021655">
    <property type="entry name" value="Put_metal-bd"/>
</dbReference>
<gene>
    <name evidence="4" type="ORF">C0029_16210</name>
</gene>
<dbReference type="AlphaFoldDB" id="A0AAP8MC38"/>
<dbReference type="Gene3D" id="4.10.1080.10">
    <property type="entry name" value="TSP type-3 repeat"/>
    <property type="match status" value="1"/>
</dbReference>
<dbReference type="CDD" id="cd05379">
    <property type="entry name" value="CAP_bacterial"/>
    <property type="match status" value="1"/>
</dbReference>
<dbReference type="InterPro" id="IPR028974">
    <property type="entry name" value="TSP_type-3_rpt"/>
</dbReference>
<dbReference type="InterPro" id="IPR035940">
    <property type="entry name" value="CAP_sf"/>
</dbReference>
<dbReference type="PROSITE" id="PS51234">
    <property type="entry name" value="TSP3"/>
    <property type="match status" value="1"/>
</dbReference>
<evidence type="ECO:0000256" key="2">
    <source>
        <dbReference type="SAM" id="MobiDB-lite"/>
    </source>
</evidence>
<dbReference type="InterPro" id="IPR017897">
    <property type="entry name" value="Thrombospondin_3_rpt"/>
</dbReference>
<keyword evidence="1" id="KW-0732">Signal</keyword>
<feature type="compositionally biased region" description="Acidic residues" evidence="2">
    <location>
        <begin position="344"/>
        <end position="359"/>
    </location>
</feature>
<dbReference type="Proteomes" id="UP000235162">
    <property type="component" value="Unassembled WGS sequence"/>
</dbReference>
<proteinExistence type="predicted"/>
<dbReference type="InterPro" id="IPR014044">
    <property type="entry name" value="CAP_dom"/>
</dbReference>
<sequence>MTNTMQLHNMRKSLPRLVAYTSLALALGGCRLVIITDGKGHIESASHLHSCDQPSCSFEITEEMTDTFTAVAAEDYRFVRWQGICSRSVTPVCEATVSPLEEEIEGVEPEIKLWANFERKSKVRTWFRDADGDQFGSAADTMTSTERPLGYVVNDRDCDDTNPTVYPWRDELDDGIDNNCNDLIDEGLETVDPADLLYRDVDGDGYGVNTDTVSVDEPQDGYVSEPGDCDDNNDDIYPGAQEQYDSADNNCDGEIDEGFQEREFYRDVDNDGFGDADVTTFAVLRPVGYATIAGDNCPSVYNPAQADADGDGIGNSCDDFTDSDNDGVEDRYDNCMNASNPGQEDSDSDGAGDACDDTDNNQQPDPAPEPDPAPVDCERTALDQEMLDAVNAFRAQTQDCGSEGVFPPAGSLSWNCQLKTAAVGHSTDMAQNDFFSHTGSNGSSARNRIDATGYNWRAYGENLAAGRSDVNDAMQQWAESDGHCANMMTSRFTEFGSARATNANSRYRHYWTQVFGQPF</sequence>
<dbReference type="PANTHER" id="PTHR31157">
    <property type="entry name" value="SCP DOMAIN-CONTAINING PROTEIN"/>
    <property type="match status" value="1"/>
</dbReference>
<evidence type="ECO:0000313" key="5">
    <source>
        <dbReference type="Proteomes" id="UP000235162"/>
    </source>
</evidence>
<accession>A0AAP8MC38</accession>
<dbReference type="Gene3D" id="3.40.33.10">
    <property type="entry name" value="CAP"/>
    <property type="match status" value="1"/>
</dbReference>
<feature type="domain" description="SCP" evidence="3">
    <location>
        <begin position="387"/>
        <end position="515"/>
    </location>
</feature>
<dbReference type="GO" id="GO:0007155">
    <property type="term" value="P:cell adhesion"/>
    <property type="evidence" value="ECO:0007669"/>
    <property type="project" value="InterPro"/>
</dbReference>
<evidence type="ECO:0000313" key="4">
    <source>
        <dbReference type="EMBL" id="PLW85073.1"/>
    </source>
</evidence>